<dbReference type="PANTHER" id="PTHR12521:SF0">
    <property type="entry name" value="ADP-RIBOSE GLYCOHYDROLASE OARD1"/>
    <property type="match status" value="1"/>
</dbReference>
<sequence>MIKVLIGDMFQSEAQTLVNTVNCVGVMGKGVALEFKKRWPGLMLDYEKRCAQKLVEPGVPYIYTDILGTSIVNFPTKGHWRSASRLSDIEKGLDIFLEHYKAWNITSVAFPPLGCGNGGLEWELVGPIMYKALSKIDIPVEMFAPFGTPASQLTADFLSPQQPRLFGESEHKGTKNQKLNPNWVVLLEVLYQLESQPYAAKVGRTIFQKICHAVTALGVDTELEFKKASYGPFSEQVQRLLGTLANANLIIEAQLGRMNALKTGPEYSNAREKFKDVLASNDSKISKTVDLFSRIKNTEQAEEVATVFYAVSKLKEDQNLTTVPEREVFDFVLAWKKTWDNEAKREAIASAIRNLALLGWIRVSLSECLPLSEEYEATSC</sequence>
<dbReference type="InterPro" id="IPR002589">
    <property type="entry name" value="Macro_dom"/>
</dbReference>
<gene>
    <name evidence="3" type="ORF">AWM79_18640</name>
</gene>
<organism evidence="3 4">
    <name type="scientific">Pseudomonas agarici</name>
    <dbReference type="NCBI Taxonomy" id="46677"/>
    <lineage>
        <taxon>Bacteria</taxon>
        <taxon>Pseudomonadati</taxon>
        <taxon>Pseudomonadota</taxon>
        <taxon>Gammaproteobacteria</taxon>
        <taxon>Pseudomonadales</taxon>
        <taxon>Pseudomonadaceae</taxon>
        <taxon>Pseudomonas</taxon>
    </lineage>
</organism>
<dbReference type="EMBL" id="CP014135">
    <property type="protein sequence ID" value="AMB87203.1"/>
    <property type="molecule type" value="Genomic_DNA"/>
</dbReference>
<dbReference type="RefSeq" id="WP_060783509.1">
    <property type="nucleotide sequence ID" value="NZ_CP014135.1"/>
</dbReference>
<keyword evidence="4" id="KW-1185">Reference proteome</keyword>
<accession>A0A0X1T511</accession>
<dbReference type="InterPro" id="IPR043472">
    <property type="entry name" value="Macro_dom-like"/>
</dbReference>
<reference evidence="3 4" key="1">
    <citation type="submission" date="2016-01" db="EMBL/GenBank/DDBJ databases">
        <authorList>
            <person name="McClelland M."/>
            <person name="Jain A."/>
            <person name="Saraogi P."/>
            <person name="Mendelson R."/>
            <person name="Westerman R."/>
            <person name="SanMiguel P."/>
            <person name="Csonka L."/>
        </authorList>
    </citation>
    <scope>NUCLEOTIDE SEQUENCE [LARGE SCALE GENOMIC DNA]</scope>
    <source>
        <strain evidence="3 4">NCPPB 2472</strain>
    </source>
</reference>
<dbReference type="SMART" id="SM00506">
    <property type="entry name" value="A1pp"/>
    <property type="match status" value="1"/>
</dbReference>
<protein>
    <submittedName>
        <fullName evidence="3">Appr-1-p processing protein</fullName>
    </submittedName>
</protein>
<dbReference type="CDD" id="cd02901">
    <property type="entry name" value="Macro_Poa1p-like"/>
    <property type="match status" value="1"/>
</dbReference>
<dbReference type="InterPro" id="IPR050892">
    <property type="entry name" value="ADP-ribose_metab_enzymes"/>
</dbReference>
<dbReference type="Proteomes" id="UP000063229">
    <property type="component" value="Chromosome"/>
</dbReference>
<dbReference type="PROSITE" id="PS51154">
    <property type="entry name" value="MACRO"/>
    <property type="match status" value="1"/>
</dbReference>
<dbReference type="SUPFAM" id="SSF52949">
    <property type="entry name" value="Macro domain-like"/>
    <property type="match status" value="1"/>
</dbReference>
<evidence type="ECO:0000259" key="2">
    <source>
        <dbReference type="PROSITE" id="PS51154"/>
    </source>
</evidence>
<evidence type="ECO:0000256" key="1">
    <source>
        <dbReference type="ARBA" id="ARBA00035885"/>
    </source>
</evidence>
<dbReference type="AlphaFoldDB" id="A0A0X1T511"/>
<feature type="domain" description="Macro" evidence="2">
    <location>
        <begin position="1"/>
        <end position="147"/>
    </location>
</feature>
<dbReference type="Gene3D" id="3.40.220.10">
    <property type="entry name" value="Leucine Aminopeptidase, subunit E, domain 1"/>
    <property type="match status" value="1"/>
</dbReference>
<proteinExistence type="predicted"/>
<dbReference type="PANTHER" id="PTHR12521">
    <property type="entry name" value="PROTEIN C6ORF130"/>
    <property type="match status" value="1"/>
</dbReference>
<name>A0A0X1T511_PSEAA</name>
<dbReference type="GO" id="GO:0140291">
    <property type="term" value="P:peptidyl-glutamate ADP-deribosylation"/>
    <property type="evidence" value="ECO:0007669"/>
    <property type="project" value="TreeGrafter"/>
</dbReference>
<dbReference type="KEGG" id="pagb:AWM79_18640"/>
<dbReference type="STRING" id="46677.AWM79_18640"/>
<evidence type="ECO:0000313" key="3">
    <source>
        <dbReference type="EMBL" id="AMB87203.1"/>
    </source>
</evidence>
<comment type="catalytic activity">
    <reaction evidence="1">
        <text>an N-(ADP-alpha-D-ribosyl)-thymidine in DNA + H2O = a thymidine in DNA + ADP-D-ribose</text>
        <dbReference type="Rhea" id="RHEA:71655"/>
        <dbReference type="Rhea" id="RHEA-COMP:13556"/>
        <dbReference type="Rhea" id="RHEA-COMP:18051"/>
        <dbReference type="ChEBI" id="CHEBI:15377"/>
        <dbReference type="ChEBI" id="CHEBI:57967"/>
        <dbReference type="ChEBI" id="CHEBI:137386"/>
        <dbReference type="ChEBI" id="CHEBI:191199"/>
    </reaction>
    <physiologicalReaction direction="left-to-right" evidence="1">
        <dbReference type="Rhea" id="RHEA:71656"/>
    </physiologicalReaction>
</comment>
<evidence type="ECO:0000313" key="4">
    <source>
        <dbReference type="Proteomes" id="UP000063229"/>
    </source>
</evidence>
<dbReference type="Pfam" id="PF01661">
    <property type="entry name" value="Macro"/>
    <property type="match status" value="1"/>
</dbReference>